<dbReference type="PANTHER" id="PTHR23321">
    <property type="entry name" value="RIBOSOMAL PROTEIN S15, BACTERIAL AND ORGANELLAR"/>
    <property type="match status" value="1"/>
</dbReference>
<dbReference type="SMART" id="SM01387">
    <property type="entry name" value="Ribosomal_S15"/>
    <property type="match status" value="1"/>
</dbReference>
<protein>
    <recommendedName>
        <fullName evidence="5">30S ribosomal protein S15</fullName>
    </recommendedName>
</protein>
<dbReference type="HAMAP" id="MF_01343_B">
    <property type="entry name" value="Ribosomal_uS15_B"/>
    <property type="match status" value="1"/>
</dbReference>
<proteinExistence type="inferred from homology"/>
<dbReference type="Gene3D" id="1.10.287.10">
    <property type="entry name" value="S15/NS1, RNA-binding"/>
    <property type="match status" value="1"/>
</dbReference>
<dbReference type="GO" id="GO:0006412">
    <property type="term" value="P:translation"/>
    <property type="evidence" value="ECO:0007669"/>
    <property type="project" value="InterPro"/>
</dbReference>
<gene>
    <name evidence="6" type="ORF">WJX73_009958</name>
</gene>
<evidence type="ECO:0000256" key="4">
    <source>
        <dbReference type="RuleBase" id="RU003919"/>
    </source>
</evidence>
<organism evidence="6 7">
    <name type="scientific">Symbiochloris irregularis</name>
    <dbReference type="NCBI Taxonomy" id="706552"/>
    <lineage>
        <taxon>Eukaryota</taxon>
        <taxon>Viridiplantae</taxon>
        <taxon>Chlorophyta</taxon>
        <taxon>core chlorophytes</taxon>
        <taxon>Trebouxiophyceae</taxon>
        <taxon>Trebouxiales</taxon>
        <taxon>Trebouxiaceae</taxon>
        <taxon>Symbiochloris</taxon>
    </lineage>
</organism>
<reference evidence="6 7" key="1">
    <citation type="journal article" date="2024" name="Nat. Commun.">
        <title>Phylogenomics reveals the evolutionary origins of lichenization in chlorophyte algae.</title>
        <authorList>
            <person name="Puginier C."/>
            <person name="Libourel C."/>
            <person name="Otte J."/>
            <person name="Skaloud P."/>
            <person name="Haon M."/>
            <person name="Grisel S."/>
            <person name="Petersen M."/>
            <person name="Berrin J.G."/>
            <person name="Delaux P.M."/>
            <person name="Dal Grande F."/>
            <person name="Keller J."/>
        </authorList>
    </citation>
    <scope>NUCLEOTIDE SEQUENCE [LARGE SCALE GENOMIC DNA]</scope>
    <source>
        <strain evidence="6 7">SAG 2036</strain>
    </source>
</reference>
<dbReference type="EMBL" id="JALJOQ010000064">
    <property type="protein sequence ID" value="KAK9803007.1"/>
    <property type="molecule type" value="Genomic_DNA"/>
</dbReference>
<name>A0AAW1P3W9_9CHLO</name>
<dbReference type="Pfam" id="PF00312">
    <property type="entry name" value="Ribosomal_S15"/>
    <property type="match status" value="1"/>
</dbReference>
<sequence length="183" mass="20542">MQGMLGCNRPHTCTGFFGTPLHLNAQPAVSRRPVTRIVEARYKGVNTDLAAVPQFKRDGSDTGSSEVQIAQLSARINQLSKHLQKNRKDFSSTRGLTILLGRRKKLLEYVYRTNRDMYESLLLVLKIRPLKIRAARGLMAQLRVPEIKKDITLEEAEAMAPLETVEASKSVDQASYMESLDQA</sequence>
<dbReference type="InterPro" id="IPR009068">
    <property type="entry name" value="uS15_NS1_RNA-bd_sf"/>
</dbReference>
<evidence type="ECO:0000313" key="7">
    <source>
        <dbReference type="Proteomes" id="UP001465755"/>
    </source>
</evidence>
<dbReference type="CDD" id="cd00353">
    <property type="entry name" value="Ribosomal_S15p_S13e"/>
    <property type="match status" value="1"/>
</dbReference>
<evidence type="ECO:0000256" key="3">
    <source>
        <dbReference type="ARBA" id="ARBA00023274"/>
    </source>
</evidence>
<evidence type="ECO:0000313" key="6">
    <source>
        <dbReference type="EMBL" id="KAK9803007.1"/>
    </source>
</evidence>
<accession>A0AAW1P3W9</accession>
<dbReference type="GO" id="GO:0005737">
    <property type="term" value="C:cytoplasm"/>
    <property type="evidence" value="ECO:0007669"/>
    <property type="project" value="UniProtKB-ARBA"/>
</dbReference>
<dbReference type="SUPFAM" id="SSF47060">
    <property type="entry name" value="S15/NS1 RNA-binding domain"/>
    <property type="match status" value="1"/>
</dbReference>
<comment type="similarity">
    <text evidence="1 4">Belongs to the universal ribosomal protein uS15 family.</text>
</comment>
<dbReference type="NCBIfam" id="TIGR00952">
    <property type="entry name" value="S15_bact"/>
    <property type="match status" value="1"/>
</dbReference>
<comment type="caution">
    <text evidence="6">The sequence shown here is derived from an EMBL/GenBank/DDBJ whole genome shotgun (WGS) entry which is preliminary data.</text>
</comment>
<evidence type="ECO:0000256" key="1">
    <source>
        <dbReference type="ARBA" id="ARBA00008434"/>
    </source>
</evidence>
<evidence type="ECO:0000256" key="2">
    <source>
        <dbReference type="ARBA" id="ARBA00022980"/>
    </source>
</evidence>
<dbReference type="InterPro" id="IPR005290">
    <property type="entry name" value="Ribosomal_uS15_bac-type"/>
</dbReference>
<dbReference type="Proteomes" id="UP001465755">
    <property type="component" value="Unassembled WGS sequence"/>
</dbReference>
<dbReference type="GO" id="GO:1990904">
    <property type="term" value="C:ribonucleoprotein complex"/>
    <property type="evidence" value="ECO:0007669"/>
    <property type="project" value="UniProtKB-KW"/>
</dbReference>
<dbReference type="AlphaFoldDB" id="A0AAW1P3W9"/>
<dbReference type="GO" id="GO:0003735">
    <property type="term" value="F:structural constituent of ribosome"/>
    <property type="evidence" value="ECO:0007669"/>
    <property type="project" value="InterPro"/>
</dbReference>
<keyword evidence="3 4" id="KW-0687">Ribonucleoprotein</keyword>
<dbReference type="PANTHER" id="PTHR23321:SF26">
    <property type="entry name" value="SMALL RIBOSOMAL SUBUNIT PROTEIN US15M"/>
    <property type="match status" value="1"/>
</dbReference>
<dbReference type="InterPro" id="IPR000589">
    <property type="entry name" value="Ribosomal_uS15"/>
</dbReference>
<keyword evidence="7" id="KW-1185">Reference proteome</keyword>
<keyword evidence="2 4" id="KW-0689">Ribosomal protein</keyword>
<dbReference type="GO" id="GO:0005840">
    <property type="term" value="C:ribosome"/>
    <property type="evidence" value="ECO:0007669"/>
    <property type="project" value="UniProtKB-KW"/>
</dbReference>
<dbReference type="PROSITE" id="PS00362">
    <property type="entry name" value="RIBOSOMAL_S15"/>
    <property type="match status" value="1"/>
</dbReference>
<evidence type="ECO:0000256" key="5">
    <source>
        <dbReference type="RuleBase" id="RU003920"/>
    </source>
</evidence>